<sequence>MGHRLEIDKADDDRIDQFITALNQNPNVYPEVGASCTNPLFTPSTSPFDPTPPGADAIQMDGTGATPATDEQIPAGG</sequence>
<gene>
    <name evidence="2" type="ORF">G9444_4123</name>
</gene>
<protein>
    <submittedName>
        <fullName evidence="2">Uncharacterized protein</fullName>
    </submittedName>
</protein>
<dbReference type="Pfam" id="PF11303">
    <property type="entry name" value="DUF3105"/>
    <property type="match status" value="1"/>
</dbReference>
<proteinExistence type="predicted"/>
<dbReference type="EMBL" id="CP050124">
    <property type="protein sequence ID" value="QIP41367.1"/>
    <property type="molecule type" value="Genomic_DNA"/>
</dbReference>
<reference evidence="2 3" key="1">
    <citation type="submission" date="2020-03" db="EMBL/GenBank/DDBJ databases">
        <title>Screen low temperature-resistant strains for efficient degradation of petroleum hydrocarbons under the low temperature.</title>
        <authorList>
            <person name="Wang Y."/>
            <person name="Chen J."/>
        </authorList>
    </citation>
    <scope>NUCLEOTIDE SEQUENCE [LARGE SCALE GENOMIC DNA]</scope>
    <source>
        <strain evidence="2 3">KB1</strain>
    </source>
</reference>
<organism evidence="2 3">
    <name type="scientific">Rhodococcus erythropolis</name>
    <name type="common">Arthrobacter picolinophilus</name>
    <dbReference type="NCBI Taxonomy" id="1833"/>
    <lineage>
        <taxon>Bacteria</taxon>
        <taxon>Bacillati</taxon>
        <taxon>Actinomycetota</taxon>
        <taxon>Actinomycetes</taxon>
        <taxon>Mycobacteriales</taxon>
        <taxon>Nocardiaceae</taxon>
        <taxon>Rhodococcus</taxon>
        <taxon>Rhodococcus erythropolis group</taxon>
    </lineage>
</organism>
<evidence type="ECO:0000313" key="3">
    <source>
        <dbReference type="Proteomes" id="UP000502345"/>
    </source>
</evidence>
<dbReference type="AlphaFoldDB" id="A0A6G9CWK2"/>
<dbReference type="InterPro" id="IPR021454">
    <property type="entry name" value="DUF3105"/>
</dbReference>
<accession>A0A6G9CWK2</accession>
<evidence type="ECO:0000313" key="2">
    <source>
        <dbReference type="EMBL" id="QIP41367.1"/>
    </source>
</evidence>
<name>A0A6G9CWK2_RHOER</name>
<evidence type="ECO:0000256" key="1">
    <source>
        <dbReference type="SAM" id="MobiDB-lite"/>
    </source>
</evidence>
<feature type="region of interest" description="Disordered" evidence="1">
    <location>
        <begin position="40"/>
        <end position="77"/>
    </location>
</feature>
<dbReference type="Proteomes" id="UP000502345">
    <property type="component" value="Chromosome"/>
</dbReference>